<keyword evidence="3" id="KW-1185">Reference proteome</keyword>
<feature type="transmembrane region" description="Helical" evidence="1">
    <location>
        <begin position="47"/>
        <end position="65"/>
    </location>
</feature>
<dbReference type="STRING" id="745531.A0A0C3NMH1"/>
<feature type="transmembrane region" description="Helical" evidence="1">
    <location>
        <begin position="176"/>
        <end position="198"/>
    </location>
</feature>
<sequence length="351" mass="38457">MASGNVFLPISSFIVEDWFNGLYTAAVLVTLWIISFSGHYGGAQKKYTLAFVVGMYVCSTMHSSLQWQLYSSAINNNEDTDGVKLITSLTTIAPWLEATGDAFFCLNIFLADCLFIWRCWVIWQRRWVIVILPICASITGAVLAGLIVHDQVVGLESDVTYVVVQKTQQFVTLSTAYFALSIATSLATTLLITLRILSVQHATRKAGARTSSYNAAVEILVESAALYSATLLVFVVLNSRHDINFYYAQNIHAQVAGLAPTLIILRVAAGKSRRDEEWSTTMESVRFAHPASTLSRSMPEHDVERADTGVFASVMVQLEPEATAGEKIVQDGKERGLTAMESSSSVVHVIG</sequence>
<evidence type="ECO:0000256" key="1">
    <source>
        <dbReference type="SAM" id="Phobius"/>
    </source>
</evidence>
<evidence type="ECO:0000313" key="3">
    <source>
        <dbReference type="Proteomes" id="UP000053257"/>
    </source>
</evidence>
<dbReference type="HOGENOM" id="CLU_044614_3_1_1"/>
<dbReference type="AlphaFoldDB" id="A0A0C3NMH1"/>
<reference evidence="2 3" key="1">
    <citation type="journal article" date="2014" name="PLoS Genet.">
        <title>Analysis of the Phlebiopsis gigantea genome, transcriptome and secretome provides insight into its pioneer colonization strategies of wood.</title>
        <authorList>
            <person name="Hori C."/>
            <person name="Ishida T."/>
            <person name="Igarashi K."/>
            <person name="Samejima M."/>
            <person name="Suzuki H."/>
            <person name="Master E."/>
            <person name="Ferreira P."/>
            <person name="Ruiz-Duenas F.J."/>
            <person name="Held B."/>
            <person name="Canessa P."/>
            <person name="Larrondo L.F."/>
            <person name="Schmoll M."/>
            <person name="Druzhinina I.S."/>
            <person name="Kubicek C.P."/>
            <person name="Gaskell J.A."/>
            <person name="Kersten P."/>
            <person name="St John F."/>
            <person name="Glasner J."/>
            <person name="Sabat G."/>
            <person name="Splinter BonDurant S."/>
            <person name="Syed K."/>
            <person name="Yadav J."/>
            <person name="Mgbeahuruike A.C."/>
            <person name="Kovalchuk A."/>
            <person name="Asiegbu F.O."/>
            <person name="Lackner G."/>
            <person name="Hoffmeister D."/>
            <person name="Rencoret J."/>
            <person name="Gutierrez A."/>
            <person name="Sun H."/>
            <person name="Lindquist E."/>
            <person name="Barry K."/>
            <person name="Riley R."/>
            <person name="Grigoriev I.V."/>
            <person name="Henrissat B."/>
            <person name="Kues U."/>
            <person name="Berka R.M."/>
            <person name="Martinez A.T."/>
            <person name="Covert S.F."/>
            <person name="Blanchette R.A."/>
            <person name="Cullen D."/>
        </authorList>
    </citation>
    <scope>NUCLEOTIDE SEQUENCE [LARGE SCALE GENOMIC DNA]</scope>
    <source>
        <strain evidence="2 3">11061_1 CR5-6</strain>
    </source>
</reference>
<dbReference type="OrthoDB" id="3038148at2759"/>
<feature type="transmembrane region" description="Helical" evidence="1">
    <location>
        <begin position="127"/>
        <end position="148"/>
    </location>
</feature>
<feature type="transmembrane region" description="Helical" evidence="1">
    <location>
        <begin position="20"/>
        <end position="40"/>
    </location>
</feature>
<protein>
    <submittedName>
        <fullName evidence="2">Uncharacterized protein</fullName>
    </submittedName>
</protein>
<proteinExistence type="predicted"/>
<feature type="transmembrane region" description="Helical" evidence="1">
    <location>
        <begin position="251"/>
        <end position="269"/>
    </location>
</feature>
<keyword evidence="1" id="KW-0812">Transmembrane</keyword>
<dbReference type="EMBL" id="KN840522">
    <property type="protein sequence ID" value="KIP06254.1"/>
    <property type="molecule type" value="Genomic_DNA"/>
</dbReference>
<feature type="transmembrane region" description="Helical" evidence="1">
    <location>
        <begin position="219"/>
        <end position="239"/>
    </location>
</feature>
<organism evidence="2 3">
    <name type="scientific">Phlebiopsis gigantea (strain 11061_1 CR5-6)</name>
    <name type="common">White-rot fungus</name>
    <name type="synonym">Peniophora gigantea</name>
    <dbReference type="NCBI Taxonomy" id="745531"/>
    <lineage>
        <taxon>Eukaryota</taxon>
        <taxon>Fungi</taxon>
        <taxon>Dikarya</taxon>
        <taxon>Basidiomycota</taxon>
        <taxon>Agaricomycotina</taxon>
        <taxon>Agaricomycetes</taxon>
        <taxon>Polyporales</taxon>
        <taxon>Phanerochaetaceae</taxon>
        <taxon>Phlebiopsis</taxon>
    </lineage>
</organism>
<gene>
    <name evidence="2" type="ORF">PHLGIDRAFT_515790</name>
</gene>
<keyword evidence="1" id="KW-0472">Membrane</keyword>
<accession>A0A0C3NMH1</accession>
<feature type="transmembrane region" description="Helical" evidence="1">
    <location>
        <begin position="101"/>
        <end position="120"/>
    </location>
</feature>
<dbReference type="Proteomes" id="UP000053257">
    <property type="component" value="Unassembled WGS sequence"/>
</dbReference>
<evidence type="ECO:0000313" key="2">
    <source>
        <dbReference type="EMBL" id="KIP06254.1"/>
    </source>
</evidence>
<keyword evidence="1" id="KW-1133">Transmembrane helix</keyword>
<name>A0A0C3NMH1_PHLG1</name>